<feature type="domain" description="Polypeptide-transport-associated ShlB-type" evidence="6">
    <location>
        <begin position="98"/>
        <end position="173"/>
    </location>
</feature>
<dbReference type="Proteomes" id="UP000002490">
    <property type="component" value="Chromosome"/>
</dbReference>
<evidence type="ECO:0000313" key="9">
    <source>
        <dbReference type="Proteomes" id="UP000002490"/>
    </source>
</evidence>
<dbReference type="EMBL" id="AE009952">
    <property type="protein sequence ID" value="AAM87369.1"/>
    <property type="molecule type" value="Genomic_DNA"/>
</dbReference>
<evidence type="ECO:0000259" key="7">
    <source>
        <dbReference type="Pfam" id="PF17287"/>
    </source>
</evidence>
<keyword evidence="3" id="KW-0998">Cell outer membrane</keyword>
<dbReference type="IntAct" id="Q8CZL8">
    <property type="interactions" value="1"/>
</dbReference>
<sequence length="595" mass="67248">MIEMEFISMIFKINVRWRDKIGDFWWGILCLLYLQIMIGMLPFKVFAEMALPEMDLLEMDIAEPQIPNSIIPPLSHAQLASEPVLPENLYNDEVQCVAINNVELINLDAFPNAAHLKEKAEEAHGRCLGEQGLSVLVANLQQQLVVDGYITSRVVFVDDSERDGTLMLKLMPGRIEDIRHHQDSVGNAHLSSLFPGKRGDLVNLRHLEQGLENLQRLPSVNATLDVELNRDDLSSQIIVNRQQSRLWRINAYLDDAGHDAVGRYRTGLILSFDNPLSRYNPLSLSDLLYFSVNRDLDSQPDKGHNSYGVHYSVPYGNWLFSMTGNQGERYQSFSFAGKRLAGKKFGYRSHWSVLDTQIQHLLTRGVNYKTVGYAGVLIRQSASFWTHREIDIQRFNTTDWQLGIEHLHYMPWATFRGGVRYQQGASWFGAQPIPGKMSTAPARLVDITSSLDIPFKIGTQSFQYRPAFSQQHTYSDISSLDKFTIGGRSSVRGFNENNALTGSRGWSLKNDISWISPIPGQTFVGQQFYIGMDYGEVSEQGQPFLLGERLAGAVVGTRGNYHAFGYDFNVGVPITKPAEFDADPLVFGFTLTWQY</sequence>
<feature type="domain" description="ShlB POTRA" evidence="7">
    <location>
        <begin position="174"/>
        <end position="225"/>
    </location>
</feature>
<dbReference type="Pfam" id="PF17287">
    <property type="entry name" value="POTRA_3"/>
    <property type="match status" value="1"/>
</dbReference>
<dbReference type="InterPro" id="IPR035251">
    <property type="entry name" value="ShlB_POTRA"/>
</dbReference>
<dbReference type="Pfam" id="PF03865">
    <property type="entry name" value="ShlB"/>
    <property type="match status" value="1"/>
</dbReference>
<keyword evidence="4" id="KW-1133">Transmembrane helix</keyword>
<feature type="domain" description="Haemolysin activator HlyB C-terminal" evidence="5">
    <location>
        <begin position="235"/>
        <end position="559"/>
    </location>
</feature>
<evidence type="ECO:0000256" key="4">
    <source>
        <dbReference type="SAM" id="Phobius"/>
    </source>
</evidence>
<dbReference type="PANTHER" id="PTHR34597:SF3">
    <property type="entry name" value="OUTER MEMBRANE TRANSPORTER CDIB"/>
    <property type="match status" value="1"/>
</dbReference>
<dbReference type="Gene3D" id="3.10.20.310">
    <property type="entry name" value="membrane protein fhac"/>
    <property type="match status" value="1"/>
</dbReference>
<evidence type="ECO:0000256" key="3">
    <source>
        <dbReference type="ARBA" id="ARBA00023237"/>
    </source>
</evidence>
<evidence type="ECO:0000313" key="8">
    <source>
        <dbReference type="EMBL" id="AAM87369.1"/>
    </source>
</evidence>
<feature type="transmembrane region" description="Helical" evidence="4">
    <location>
        <begin position="21"/>
        <end position="43"/>
    </location>
</feature>
<dbReference type="GO" id="GO:0015031">
    <property type="term" value="P:protein transport"/>
    <property type="evidence" value="ECO:0007669"/>
    <property type="project" value="InterPro"/>
</dbReference>
<dbReference type="HOGENOM" id="CLU_020581_2_0_6"/>
<dbReference type="Gene3D" id="2.40.160.50">
    <property type="entry name" value="membrane protein fhac: a member of the omp85/tpsb transporter family"/>
    <property type="match status" value="1"/>
</dbReference>
<dbReference type="Pfam" id="PF08479">
    <property type="entry name" value="POTRA_2"/>
    <property type="match status" value="1"/>
</dbReference>
<accession>Q8CZL8</accession>
<dbReference type="InterPro" id="IPR051544">
    <property type="entry name" value="TPS_OM_transporter"/>
</dbReference>
<gene>
    <name evidence="8" type="ordered locus">y3824</name>
</gene>
<protein>
    <submittedName>
        <fullName evidence="8">Hemolysin activator protein</fullName>
    </submittedName>
</protein>
<dbReference type="InterPro" id="IPR027282">
    <property type="entry name" value="TPS"/>
</dbReference>
<dbReference type="InterPro" id="IPR005565">
    <property type="entry name" value="Hemolysn_activator_HlyB_C"/>
</dbReference>
<dbReference type="DNASU" id="1148771"/>
<dbReference type="PIRSF" id="PIRSF029745">
    <property type="entry name" value="FhaC"/>
    <property type="match status" value="1"/>
</dbReference>
<dbReference type="InterPro" id="IPR013686">
    <property type="entry name" value="Polypept-transport_assoc_ShlB"/>
</dbReference>
<name>Q8CZL8_YERPE</name>
<evidence type="ECO:0000259" key="5">
    <source>
        <dbReference type="Pfam" id="PF03865"/>
    </source>
</evidence>
<organism evidence="8 9">
    <name type="scientific">Yersinia pestis</name>
    <dbReference type="NCBI Taxonomy" id="632"/>
    <lineage>
        <taxon>Bacteria</taxon>
        <taxon>Pseudomonadati</taxon>
        <taxon>Pseudomonadota</taxon>
        <taxon>Gammaproteobacteria</taxon>
        <taxon>Enterobacterales</taxon>
        <taxon>Yersiniaceae</taxon>
        <taxon>Yersinia</taxon>
    </lineage>
</organism>
<dbReference type="PANTHER" id="PTHR34597">
    <property type="entry name" value="SLR1661 PROTEIN"/>
    <property type="match status" value="1"/>
</dbReference>
<reference evidence="8 9" key="1">
    <citation type="journal article" date="2002" name="J. Bacteriol.">
        <title>Genome sequence of Yersinia pestis KIM.</title>
        <authorList>
            <person name="Deng W."/>
            <person name="Burland V."/>
            <person name="Plunkett G.III."/>
            <person name="Boutin A."/>
            <person name="Mayhew G.F."/>
            <person name="Liss P."/>
            <person name="Perna N.T."/>
            <person name="Rose D.J."/>
            <person name="Mau B."/>
            <person name="Zhou S."/>
            <person name="Schwartz D.C."/>
            <person name="Fetherston J.D."/>
            <person name="Lindler L.E."/>
            <person name="Brubaker R.R."/>
            <person name="Plana G.V."/>
            <person name="Straley S.C."/>
            <person name="McDonough K.A."/>
            <person name="Nilles M.L."/>
            <person name="Matson J.S."/>
            <person name="Blattner F.R."/>
            <person name="Perry R.D."/>
        </authorList>
    </citation>
    <scope>NUCLEOTIDE SEQUENCE [LARGE SCALE GENOMIC DNA]</scope>
    <source>
        <strain evidence="9">KIM10+ / Biovar Mediaevalis</strain>
    </source>
</reference>
<evidence type="ECO:0000256" key="1">
    <source>
        <dbReference type="ARBA" id="ARBA00022452"/>
    </source>
</evidence>
<evidence type="ECO:0000256" key="2">
    <source>
        <dbReference type="ARBA" id="ARBA00022692"/>
    </source>
</evidence>
<evidence type="ECO:0000259" key="6">
    <source>
        <dbReference type="Pfam" id="PF08479"/>
    </source>
</evidence>
<dbReference type="AlphaFoldDB" id="Q8CZL8"/>
<keyword evidence="2 4" id="KW-0812">Transmembrane</keyword>
<proteinExistence type="predicted"/>
<keyword evidence="1" id="KW-1134">Transmembrane beta strand</keyword>
<dbReference type="KEGG" id="ypk:y3824"/>
<keyword evidence="4" id="KW-0472">Membrane</keyword>